<gene>
    <name evidence="1" type="ORF">ACFFK0_02660</name>
</gene>
<sequence length="147" mass="15454">MNSSAVSDSRLTLHHLSHADAVLLALVLLKEAAFAVNDAIAERFAKLGGEMVPLQLVEELAAKWRPGRAGQMAAVSVSDGRKGERIVLIVGKAKPVKPLQHSGTGSMPAKEPRLADFRELLCSGKTDYAALKARLTSADASSAPGSL</sequence>
<proteinExistence type="predicted"/>
<evidence type="ECO:0000313" key="1">
    <source>
        <dbReference type="EMBL" id="MFC0211362.1"/>
    </source>
</evidence>
<evidence type="ECO:0000313" key="2">
    <source>
        <dbReference type="Proteomes" id="UP001589776"/>
    </source>
</evidence>
<reference evidence="1 2" key="1">
    <citation type="submission" date="2024-09" db="EMBL/GenBank/DDBJ databases">
        <authorList>
            <person name="Sun Q."/>
            <person name="Mori K."/>
        </authorList>
    </citation>
    <scope>NUCLEOTIDE SEQUENCE [LARGE SCALE GENOMIC DNA]</scope>
    <source>
        <strain evidence="1 2">CCM 7759</strain>
    </source>
</reference>
<accession>A0ABV6DFD5</accession>
<protein>
    <submittedName>
        <fullName evidence="1">Uncharacterized protein</fullName>
    </submittedName>
</protein>
<comment type="caution">
    <text evidence="1">The sequence shown here is derived from an EMBL/GenBank/DDBJ whole genome shotgun (WGS) entry which is preliminary data.</text>
</comment>
<keyword evidence="2" id="KW-1185">Reference proteome</keyword>
<name>A0ABV6DFD5_9BACL</name>
<organism evidence="1 2">
    <name type="scientific">Paenibacillus chartarius</name>
    <dbReference type="NCBI Taxonomy" id="747481"/>
    <lineage>
        <taxon>Bacteria</taxon>
        <taxon>Bacillati</taxon>
        <taxon>Bacillota</taxon>
        <taxon>Bacilli</taxon>
        <taxon>Bacillales</taxon>
        <taxon>Paenibacillaceae</taxon>
        <taxon>Paenibacillus</taxon>
    </lineage>
</organism>
<dbReference type="Proteomes" id="UP001589776">
    <property type="component" value="Unassembled WGS sequence"/>
</dbReference>
<dbReference type="RefSeq" id="WP_377468337.1">
    <property type="nucleotide sequence ID" value="NZ_JBHLWN010000014.1"/>
</dbReference>
<dbReference type="EMBL" id="JBHLWN010000014">
    <property type="protein sequence ID" value="MFC0211362.1"/>
    <property type="molecule type" value="Genomic_DNA"/>
</dbReference>